<accession>A0A444V067</accession>
<feature type="region of interest" description="Disordered" evidence="1">
    <location>
        <begin position="74"/>
        <end position="106"/>
    </location>
</feature>
<comment type="caution">
    <text evidence="2">The sequence shown here is derived from an EMBL/GenBank/DDBJ whole genome shotgun (WGS) entry which is preliminary data.</text>
</comment>
<gene>
    <name evidence="2" type="ORF">EOD39_18714</name>
</gene>
<dbReference type="Proteomes" id="UP000289886">
    <property type="component" value="Unassembled WGS sequence"/>
</dbReference>
<protein>
    <submittedName>
        <fullName evidence="2">Uncharacterized protein</fullName>
    </submittedName>
</protein>
<dbReference type="AlphaFoldDB" id="A0A444V067"/>
<evidence type="ECO:0000256" key="1">
    <source>
        <dbReference type="SAM" id="MobiDB-lite"/>
    </source>
</evidence>
<dbReference type="EMBL" id="SCEB01004123">
    <property type="protein sequence ID" value="RXM93782.1"/>
    <property type="molecule type" value="Genomic_DNA"/>
</dbReference>
<keyword evidence="3" id="KW-1185">Reference proteome</keyword>
<name>A0A444V067_ACIRT</name>
<sequence>MEPPSVKQEQLGDEEKRGTLEQLLQCKKEIAQMEERVLAGARRWRLPAAERMGLLQSAVPDTQSKERGVLRTAFTGGSTHGARLGPPSPCSDLTSSSGPAGPARLKWNPRRCNCGW</sequence>
<evidence type="ECO:0000313" key="3">
    <source>
        <dbReference type="Proteomes" id="UP000289886"/>
    </source>
</evidence>
<organism evidence="2 3">
    <name type="scientific">Acipenser ruthenus</name>
    <name type="common">Sterlet sturgeon</name>
    <dbReference type="NCBI Taxonomy" id="7906"/>
    <lineage>
        <taxon>Eukaryota</taxon>
        <taxon>Metazoa</taxon>
        <taxon>Chordata</taxon>
        <taxon>Craniata</taxon>
        <taxon>Vertebrata</taxon>
        <taxon>Euteleostomi</taxon>
        <taxon>Actinopterygii</taxon>
        <taxon>Chondrostei</taxon>
        <taxon>Acipenseriformes</taxon>
        <taxon>Acipenseridae</taxon>
        <taxon>Acipenser</taxon>
    </lineage>
</organism>
<proteinExistence type="predicted"/>
<evidence type="ECO:0000313" key="2">
    <source>
        <dbReference type="EMBL" id="RXM93782.1"/>
    </source>
</evidence>
<reference evidence="2 3" key="1">
    <citation type="submission" date="2019-01" db="EMBL/GenBank/DDBJ databases">
        <title>Draft Genome and Complete Hox-Cluster Characterization of the Sterlet Sturgeon (Acipenser ruthenus).</title>
        <authorList>
            <person name="Wei Q."/>
        </authorList>
    </citation>
    <scope>NUCLEOTIDE SEQUENCE [LARGE SCALE GENOMIC DNA]</scope>
    <source>
        <strain evidence="2">WHYD16114868_AA</strain>
        <tissue evidence="2">Blood</tissue>
    </source>
</reference>